<gene>
    <name evidence="2" type="ORF">GLOINDRAFT_8700</name>
</gene>
<evidence type="ECO:0000313" key="2">
    <source>
        <dbReference type="EMBL" id="ESA00231.1"/>
    </source>
</evidence>
<protein>
    <submittedName>
        <fullName evidence="2">Uncharacterized protein</fullName>
    </submittedName>
</protein>
<sequence length="210" mass="25498">MEIDNEKQKKKKHLNKKRKRARVQQAKNRTITVIELGVIGDNDKDRLEKHFTARSRNITFYDIPAYWSDEEIFYQLRDNIYKEGGVNVSLTRNGRQYFIRMFDSRLSYKEVKEKLRWQAVKRLEVDAQNDDEMNLMNAINESIKINDLEQGLWIKKENDYIDKNRELQELNRRSDYKRDASRSNSFRMEWKQQSGLSTRFALSRRHNQWR</sequence>
<organism evidence="2">
    <name type="scientific">Rhizophagus irregularis (strain DAOM 181602 / DAOM 197198 / MUCL 43194)</name>
    <name type="common">Arbuscular mycorrhizal fungus</name>
    <name type="synonym">Glomus intraradices</name>
    <dbReference type="NCBI Taxonomy" id="747089"/>
    <lineage>
        <taxon>Eukaryota</taxon>
        <taxon>Fungi</taxon>
        <taxon>Fungi incertae sedis</taxon>
        <taxon>Mucoromycota</taxon>
        <taxon>Glomeromycotina</taxon>
        <taxon>Glomeromycetes</taxon>
        <taxon>Glomerales</taxon>
        <taxon>Glomeraceae</taxon>
        <taxon>Rhizophagus</taxon>
    </lineage>
</organism>
<dbReference type="VEuPathDB" id="FungiDB:RhiirFUN_000686"/>
<evidence type="ECO:0000256" key="1">
    <source>
        <dbReference type="SAM" id="MobiDB-lite"/>
    </source>
</evidence>
<name>U9TA41_RHIID</name>
<reference evidence="2" key="1">
    <citation type="submission" date="2013-07" db="EMBL/GenBank/DDBJ databases">
        <title>The genome of an arbuscular mycorrhizal fungus provides insights into the evolution of the oldest plant symbiosis.</title>
        <authorList>
            <consortium name="DOE Joint Genome Institute"/>
            <person name="Tisserant E."/>
            <person name="Malbreil M."/>
            <person name="Kuo A."/>
            <person name="Kohler A."/>
            <person name="Symeonidi A."/>
            <person name="Balestrini R."/>
            <person name="Charron P."/>
            <person name="Duensing N."/>
            <person name="Frei-dit-Frey N."/>
            <person name="Gianinazzi-Pearson V."/>
            <person name="Gilbert B."/>
            <person name="Handa Y."/>
            <person name="Hijri M."/>
            <person name="Kaul R."/>
            <person name="Kawaguchi M."/>
            <person name="Krajinski F."/>
            <person name="Lammers P."/>
            <person name="Lapierre D."/>
            <person name="Masclaux F.G."/>
            <person name="Murat C."/>
            <person name="Morin E."/>
            <person name="Ndikumana S."/>
            <person name="Pagni M."/>
            <person name="Petitpierre D."/>
            <person name="Requena N."/>
            <person name="Rosikiewicz P."/>
            <person name="Riley R."/>
            <person name="Saito K."/>
            <person name="San Clemente H."/>
            <person name="Shapiro H."/>
            <person name="van Tuinen D."/>
            <person name="Becard G."/>
            <person name="Bonfante P."/>
            <person name="Paszkowski U."/>
            <person name="Shachar-Hill Y."/>
            <person name="Young J.P."/>
            <person name="Sanders I.R."/>
            <person name="Henrissat B."/>
            <person name="Rensing S.A."/>
            <person name="Grigoriev I.V."/>
            <person name="Corradi N."/>
            <person name="Roux C."/>
            <person name="Martin F."/>
        </authorList>
    </citation>
    <scope>NUCLEOTIDE SEQUENCE</scope>
    <source>
        <strain evidence="2">DAOM 197198</strain>
    </source>
</reference>
<dbReference type="HOGENOM" id="CLU_092526_0_0_1"/>
<feature type="compositionally biased region" description="Basic residues" evidence="1">
    <location>
        <begin position="8"/>
        <end position="22"/>
    </location>
</feature>
<dbReference type="AlphaFoldDB" id="U9TA41"/>
<feature type="region of interest" description="Disordered" evidence="1">
    <location>
        <begin position="1"/>
        <end position="22"/>
    </location>
</feature>
<accession>U9TA41</accession>
<dbReference type="EMBL" id="KI297352">
    <property type="protein sequence ID" value="ESA00231.1"/>
    <property type="molecule type" value="Genomic_DNA"/>
</dbReference>
<proteinExistence type="predicted"/>